<name>A0A8X7ZHV7_POPTO</name>
<sequence>MSQREDAEEARDQLRKPLLQTGSWYRMSSRQSSIMSSSAQMLRDGAVSVVLCVLIVALGPIQFGFTCGYSSPTQAEIISDLKLSISESLVVAAVPNIIGWLSISFAVDSSFLFMGRLLEGFGVGIISYTVPVYIAEIAPQDMRGSLGSVNQLSVTIGILLSYLLGLFVNWRMLAVLGCFPCALLILGLFFIPESPRWLAKMGMTEDFEASLQVLRGYDTDITAEVNEIKRAVASSSKRTTIRFADLKRRRYWFPLMVGIGLLVLQQFSGINGIFFYSSNIFANAGISSSNLATCGLGAIQVIATGISSWLMDKAGRRLLLIISTTGVTLSLLLVAIAFYLQGILPQDSDLYHIMGIVSLGGLVAVVIFFSVGLGAIPWIIMSEHARALVHYMILHHHLLVEVYDFALNPSIHDSYSILAVECDGTTILPVNIKGIAGSVATLANWLASWLVTMTANLLMSWSRTFTIYTVVSAFTVIFVSLWVPETKGRTLEEIQLSFR</sequence>
<dbReference type="FunFam" id="1.20.1250.20:FF:000218">
    <property type="entry name" value="facilitated trehalose transporter Tret1"/>
    <property type="match status" value="1"/>
</dbReference>
<keyword evidence="6 9" id="KW-0812">Transmembrane</keyword>
<organism evidence="11 12">
    <name type="scientific">Populus tomentosa</name>
    <name type="common">Chinese white poplar</name>
    <dbReference type="NCBI Taxonomy" id="118781"/>
    <lineage>
        <taxon>Eukaryota</taxon>
        <taxon>Viridiplantae</taxon>
        <taxon>Streptophyta</taxon>
        <taxon>Embryophyta</taxon>
        <taxon>Tracheophyta</taxon>
        <taxon>Spermatophyta</taxon>
        <taxon>Magnoliopsida</taxon>
        <taxon>eudicotyledons</taxon>
        <taxon>Gunneridae</taxon>
        <taxon>Pentapetalae</taxon>
        <taxon>rosids</taxon>
        <taxon>fabids</taxon>
        <taxon>Malpighiales</taxon>
        <taxon>Salicaceae</taxon>
        <taxon>Saliceae</taxon>
        <taxon>Populus</taxon>
    </lineage>
</organism>
<feature type="transmembrane region" description="Helical" evidence="9">
    <location>
        <begin position="146"/>
        <end position="164"/>
    </location>
</feature>
<comment type="caution">
    <text evidence="11">The sequence shown here is derived from an EMBL/GenBank/DDBJ whole genome shotgun (WGS) entry which is preliminary data.</text>
</comment>
<keyword evidence="12" id="KW-1185">Reference proteome</keyword>
<feature type="transmembrane region" description="Helical" evidence="9">
    <location>
        <begin position="251"/>
        <end position="277"/>
    </location>
</feature>
<evidence type="ECO:0000256" key="8">
    <source>
        <dbReference type="ARBA" id="ARBA00023136"/>
    </source>
</evidence>
<keyword evidence="7 9" id="KW-1133">Transmembrane helix</keyword>
<dbReference type="InterPro" id="IPR020846">
    <property type="entry name" value="MFS_dom"/>
</dbReference>
<dbReference type="AlphaFoldDB" id="A0A8X7ZHV7"/>
<dbReference type="Pfam" id="PF00083">
    <property type="entry name" value="Sugar_tr"/>
    <property type="match status" value="2"/>
</dbReference>
<proteinExistence type="inferred from homology"/>
<feature type="transmembrane region" description="Helical" evidence="9">
    <location>
        <begin position="170"/>
        <end position="191"/>
    </location>
</feature>
<dbReference type="GO" id="GO:0051119">
    <property type="term" value="F:sugar transmembrane transporter activity"/>
    <property type="evidence" value="ECO:0007669"/>
    <property type="project" value="InterPro"/>
</dbReference>
<evidence type="ECO:0000256" key="9">
    <source>
        <dbReference type="SAM" id="Phobius"/>
    </source>
</evidence>
<feature type="transmembrane region" description="Helical" evidence="9">
    <location>
        <begin position="352"/>
        <end position="380"/>
    </location>
</feature>
<dbReference type="PANTHER" id="PTHR48021">
    <property type="match status" value="1"/>
</dbReference>
<keyword evidence="8 9" id="KW-0472">Membrane</keyword>
<dbReference type="Proteomes" id="UP000886885">
    <property type="component" value="Chromosome 7A"/>
</dbReference>
<dbReference type="PANTHER" id="PTHR48021:SF1">
    <property type="entry name" value="GH07001P-RELATED"/>
    <property type="match status" value="1"/>
</dbReference>
<evidence type="ECO:0000259" key="10">
    <source>
        <dbReference type="PROSITE" id="PS50850"/>
    </source>
</evidence>
<feature type="transmembrane region" description="Helical" evidence="9">
    <location>
        <begin position="318"/>
        <end position="340"/>
    </location>
</feature>
<dbReference type="OrthoDB" id="6612291at2759"/>
<feature type="transmembrane region" description="Helical" evidence="9">
    <location>
        <begin position="89"/>
        <end position="107"/>
    </location>
</feature>
<reference evidence="11" key="1">
    <citation type="journal article" date="2020" name="bioRxiv">
        <title>Hybrid origin of Populus tomentosa Carr. identified through genome sequencing and phylogenomic analysis.</title>
        <authorList>
            <person name="An X."/>
            <person name="Gao K."/>
            <person name="Chen Z."/>
            <person name="Li J."/>
            <person name="Yang X."/>
            <person name="Yang X."/>
            <person name="Zhou J."/>
            <person name="Guo T."/>
            <person name="Zhao T."/>
            <person name="Huang S."/>
            <person name="Miao D."/>
            <person name="Khan W.U."/>
            <person name="Rao P."/>
            <person name="Ye M."/>
            <person name="Lei B."/>
            <person name="Liao W."/>
            <person name="Wang J."/>
            <person name="Ji L."/>
            <person name="Li Y."/>
            <person name="Guo B."/>
            <person name="Mustafa N.S."/>
            <person name="Li S."/>
            <person name="Yun Q."/>
            <person name="Keller S.R."/>
            <person name="Mao J."/>
            <person name="Zhang R."/>
            <person name="Strauss S.H."/>
        </authorList>
    </citation>
    <scope>NUCLEOTIDE SEQUENCE</scope>
    <source>
        <strain evidence="11">GM15</strain>
        <tissue evidence="11">Leaf</tissue>
    </source>
</reference>
<dbReference type="InterPro" id="IPR050549">
    <property type="entry name" value="MFS_Trehalose_Transporter"/>
</dbReference>
<feature type="transmembrane region" description="Helical" evidence="9">
    <location>
        <begin position="465"/>
        <end position="483"/>
    </location>
</feature>
<dbReference type="PROSITE" id="PS00216">
    <property type="entry name" value="SUGAR_TRANSPORT_1"/>
    <property type="match status" value="1"/>
</dbReference>
<feature type="domain" description="Major facilitator superfamily (MFS) profile" evidence="10">
    <location>
        <begin position="1"/>
        <end position="487"/>
    </location>
</feature>
<gene>
    <name evidence="11" type="ORF">POTOM_026818</name>
</gene>
<dbReference type="CDD" id="cd17358">
    <property type="entry name" value="MFS_GLUT6_8_Class3_like"/>
    <property type="match status" value="1"/>
</dbReference>
<keyword evidence="4" id="KW-1003">Cell membrane</keyword>
<protein>
    <recommendedName>
        <fullName evidence="10">Major facilitator superfamily (MFS) profile domain-containing protein</fullName>
    </recommendedName>
</protein>
<dbReference type="InterPro" id="IPR005828">
    <property type="entry name" value="MFS_sugar_transport-like"/>
</dbReference>
<dbReference type="GO" id="GO:0005886">
    <property type="term" value="C:plasma membrane"/>
    <property type="evidence" value="ECO:0007669"/>
    <property type="project" value="UniProtKB-SubCell"/>
</dbReference>
<feature type="transmembrane region" description="Helical" evidence="9">
    <location>
        <begin position="45"/>
        <end position="69"/>
    </location>
</feature>
<evidence type="ECO:0000313" key="12">
    <source>
        <dbReference type="Proteomes" id="UP000886885"/>
    </source>
</evidence>
<comment type="similarity">
    <text evidence="2">Belongs to the major facilitator superfamily. Sugar transporter (TC 2.A.1.1) family.</text>
</comment>
<evidence type="ECO:0000256" key="6">
    <source>
        <dbReference type="ARBA" id="ARBA00022692"/>
    </source>
</evidence>
<dbReference type="EMBL" id="JAAWWB010000013">
    <property type="protein sequence ID" value="KAG6767927.1"/>
    <property type="molecule type" value="Genomic_DNA"/>
</dbReference>
<evidence type="ECO:0000313" key="11">
    <source>
        <dbReference type="EMBL" id="KAG6767927.1"/>
    </source>
</evidence>
<evidence type="ECO:0000256" key="2">
    <source>
        <dbReference type="ARBA" id="ARBA00010992"/>
    </source>
</evidence>
<comment type="subcellular location">
    <subcellularLocation>
        <location evidence="1">Cell membrane</location>
        <topology evidence="1">Multi-pass membrane protein</topology>
    </subcellularLocation>
</comment>
<evidence type="ECO:0000256" key="5">
    <source>
        <dbReference type="ARBA" id="ARBA00022597"/>
    </source>
</evidence>
<dbReference type="PROSITE" id="PS50850">
    <property type="entry name" value="MFS"/>
    <property type="match status" value="1"/>
</dbReference>
<keyword evidence="3" id="KW-0813">Transport</keyword>
<evidence type="ECO:0000256" key="1">
    <source>
        <dbReference type="ARBA" id="ARBA00004651"/>
    </source>
</evidence>
<evidence type="ECO:0000256" key="3">
    <source>
        <dbReference type="ARBA" id="ARBA00022448"/>
    </source>
</evidence>
<feature type="transmembrane region" description="Helical" evidence="9">
    <location>
        <begin position="289"/>
        <end position="311"/>
    </location>
</feature>
<evidence type="ECO:0000256" key="7">
    <source>
        <dbReference type="ARBA" id="ARBA00022989"/>
    </source>
</evidence>
<evidence type="ECO:0000256" key="4">
    <source>
        <dbReference type="ARBA" id="ARBA00022475"/>
    </source>
</evidence>
<accession>A0A8X7ZHV7</accession>
<feature type="transmembrane region" description="Helical" evidence="9">
    <location>
        <begin position="113"/>
        <end position="134"/>
    </location>
</feature>
<dbReference type="PROSITE" id="PS00217">
    <property type="entry name" value="SUGAR_TRANSPORT_2"/>
    <property type="match status" value="1"/>
</dbReference>
<dbReference type="InterPro" id="IPR044775">
    <property type="entry name" value="MFS_ERD6/Tret1-like"/>
</dbReference>
<dbReference type="InterPro" id="IPR005829">
    <property type="entry name" value="Sugar_transporter_CS"/>
</dbReference>
<keyword evidence="5" id="KW-0762">Sugar transport</keyword>